<feature type="chain" id="PRO_5014957057" description="Secreted protein" evidence="1">
    <location>
        <begin position="19"/>
        <end position="267"/>
    </location>
</feature>
<organism evidence="2 3">
    <name type="scientific">Puccinia coronata f. sp. avenae</name>
    <dbReference type="NCBI Taxonomy" id="200324"/>
    <lineage>
        <taxon>Eukaryota</taxon>
        <taxon>Fungi</taxon>
        <taxon>Dikarya</taxon>
        <taxon>Basidiomycota</taxon>
        <taxon>Pucciniomycotina</taxon>
        <taxon>Pucciniomycetes</taxon>
        <taxon>Pucciniales</taxon>
        <taxon>Pucciniaceae</taxon>
        <taxon>Puccinia</taxon>
    </lineage>
</organism>
<dbReference type="Proteomes" id="UP000235392">
    <property type="component" value="Unassembled WGS sequence"/>
</dbReference>
<reference evidence="2 3" key="1">
    <citation type="submission" date="2017-11" db="EMBL/GenBank/DDBJ databases">
        <title>De novo assembly and phasing of dikaryotic genomes from two isolates of Puccinia coronata f. sp. avenae, the causal agent of oat crown rust.</title>
        <authorList>
            <person name="Miller M.E."/>
            <person name="Zhang Y."/>
            <person name="Omidvar V."/>
            <person name="Sperschneider J."/>
            <person name="Schwessinger B."/>
            <person name="Raley C."/>
            <person name="Palmer J.M."/>
            <person name="Garnica D."/>
            <person name="Upadhyaya N."/>
            <person name="Rathjen J."/>
            <person name="Taylor J.M."/>
            <person name="Park R.F."/>
            <person name="Dodds P.N."/>
            <person name="Hirsch C.D."/>
            <person name="Kianian S.F."/>
            <person name="Figueroa M."/>
        </authorList>
    </citation>
    <scope>NUCLEOTIDE SEQUENCE [LARGE SCALE GENOMIC DNA]</scope>
    <source>
        <strain evidence="2">12SD80</strain>
    </source>
</reference>
<gene>
    <name evidence="2" type="ORF">PCASD_08874</name>
</gene>
<protein>
    <recommendedName>
        <fullName evidence="4">Secreted protein</fullName>
    </recommendedName>
</protein>
<evidence type="ECO:0000313" key="2">
    <source>
        <dbReference type="EMBL" id="PLW41354.1"/>
    </source>
</evidence>
<comment type="caution">
    <text evidence="2">The sequence shown here is derived from an EMBL/GenBank/DDBJ whole genome shotgun (WGS) entry which is preliminary data.</text>
</comment>
<evidence type="ECO:0000256" key="1">
    <source>
        <dbReference type="SAM" id="SignalP"/>
    </source>
</evidence>
<dbReference type="AlphaFoldDB" id="A0A2N5UUE0"/>
<proteinExistence type="predicted"/>
<accession>A0A2N5UUE0</accession>
<sequence>MRLICYSLLSFFPLLIFTQPPHGEYGLEHIPLLTSSHEPEILDVDAQHRYGAPDFYQPPRSISTQNERVGFLPTQQETPNFFLDEFNKVLEKLTAGEDMADKRNRRAYNLGKQAMKILSRPSMGKARLKYNSNADEMGRDAANSAMSLFGLRIGLLGANYPGEAGINLSLQQLGFSQETIRKIDQFISQELESEQSSTEVASGLVSNKELELIKNIQEVFQKHFATFVKGLPRKGGAEQLKTLDQEMKALHPQLVDLITRVTKSGRD</sequence>
<keyword evidence="1" id="KW-0732">Signal</keyword>
<name>A0A2N5UUE0_9BASI</name>
<evidence type="ECO:0008006" key="4">
    <source>
        <dbReference type="Google" id="ProtNLM"/>
    </source>
</evidence>
<feature type="signal peptide" evidence="1">
    <location>
        <begin position="1"/>
        <end position="18"/>
    </location>
</feature>
<evidence type="ECO:0000313" key="3">
    <source>
        <dbReference type="Proteomes" id="UP000235392"/>
    </source>
</evidence>
<dbReference type="EMBL" id="PGCI01000090">
    <property type="protein sequence ID" value="PLW41354.1"/>
    <property type="molecule type" value="Genomic_DNA"/>
</dbReference>